<proteinExistence type="predicted"/>
<reference evidence="4 5" key="1">
    <citation type="submission" date="2019-05" db="EMBL/GenBank/DDBJ databases">
        <title>The compact genome of Giardia muris reveals important steps in the evolution of intestinal protozoan parasites.</title>
        <authorList>
            <person name="Xu F."/>
            <person name="Jimenez-Gonzalez A."/>
            <person name="Einarsson E."/>
            <person name="Astvaldsson A."/>
            <person name="Peirasmaki D."/>
            <person name="Eckmann L."/>
            <person name="Andersson J.O."/>
            <person name="Svard S.G."/>
            <person name="Jerlstrom-Hultqvist J."/>
        </authorList>
    </citation>
    <scope>NUCLEOTIDE SEQUENCE [LARGE SCALE GENOMIC DNA]</scope>
    <source>
        <strain evidence="4 5">Roberts-Thomson</strain>
    </source>
</reference>
<feature type="coiled-coil region" evidence="1">
    <location>
        <begin position="191"/>
        <end position="357"/>
    </location>
</feature>
<feature type="region of interest" description="Disordered" evidence="2">
    <location>
        <begin position="94"/>
        <end position="162"/>
    </location>
</feature>
<dbReference type="OrthoDB" id="6344460at2759"/>
<evidence type="ECO:0000313" key="4">
    <source>
        <dbReference type="EMBL" id="TNJ26713.1"/>
    </source>
</evidence>
<accession>A0A4Z1SYG5</accession>
<feature type="region of interest" description="Disordered" evidence="2">
    <location>
        <begin position="665"/>
        <end position="720"/>
    </location>
</feature>
<name>A0A4Z1SYG5_GIAMU</name>
<dbReference type="EMBL" id="VDLU01000004">
    <property type="protein sequence ID" value="TNJ26713.1"/>
    <property type="molecule type" value="Genomic_DNA"/>
</dbReference>
<evidence type="ECO:0000256" key="2">
    <source>
        <dbReference type="SAM" id="MobiDB-lite"/>
    </source>
</evidence>
<feature type="compositionally biased region" description="Basic and acidic residues" evidence="2">
    <location>
        <begin position="135"/>
        <end position="151"/>
    </location>
</feature>
<keyword evidence="1" id="KW-0175">Coiled coil</keyword>
<gene>
    <name evidence="4" type="ORF">GMRT_11704</name>
</gene>
<dbReference type="SUPFAM" id="SSF51045">
    <property type="entry name" value="WW domain"/>
    <property type="match status" value="1"/>
</dbReference>
<evidence type="ECO:0000259" key="3">
    <source>
        <dbReference type="PROSITE" id="PS50020"/>
    </source>
</evidence>
<dbReference type="CDD" id="cd00201">
    <property type="entry name" value="WW"/>
    <property type="match status" value="1"/>
</dbReference>
<feature type="compositionally biased region" description="Acidic residues" evidence="2">
    <location>
        <begin position="114"/>
        <end position="123"/>
    </location>
</feature>
<sequence length="733" mass="83813">MYLEDCQGEDYVPDPDEVREYATMLGFELPGDEDLLYIAEEGLKAPLPPGWRAVGTSAGEVYYCNVQTKETFWEHPMDEHFKQRFLEAKRAKLAGKTKKGALQEEAPRLRTPDEEKDDQDDLPTTESEIMSVTDLRTDDRYLSSRESEERPTLPSEPTPLPLTTISTIHLEQDVHTPMIIPTRPSQPPPTLEGTQELESLAEQKRRNLEEQQALAQTHLNEMQRLIEAHNQKMAELRASHDKELADTKAKLNREYAIEYDAIRERHETRLAGLRERAKKEGQEIEAAHQEELRSLKQRYEHMQTDSEGYARRLRALQEEQSETLRQVNALEEEVEVLRRQKRALLNEREKLQLAQAKPHLADSLAFTTIISPDAGKTPSKTIPATGTGLIEKVNCFTPFGAFVINCLPDPARCVLLQELLRIQVYSDFLKRQKAKTDLKVKSIEAKRTAFVTQTQIIAEDTADNATVRRLYEERKALDHESKLVNDAIRRYREASDWLSDRRSFCNLFLGVLLQTIPSGPALLRTLTKAFSENPDLFANAPPMSTQEANRRLSAGFSPLVCLDTPGKPQNEPIMTRQQKEQYVRSRALESIQQGDYRTILLLVNAVYGPMASQEQLLERGLQYSRRSDHPDTLEHLTGGSVVVKKDDRWFIQRLEEIPQLIGTLYSGTDDVGRSSPHSSAGIRRPPVEGHPHPDSKDRSLSRPKSRDRRRREVPTTHDPVVSEWLTEYHQVFE</sequence>
<dbReference type="AlphaFoldDB" id="A0A4Z1SYG5"/>
<dbReference type="PROSITE" id="PS50020">
    <property type="entry name" value="WW_DOMAIN_2"/>
    <property type="match status" value="1"/>
</dbReference>
<feature type="compositionally biased region" description="Basic and acidic residues" evidence="2">
    <location>
        <begin position="685"/>
        <end position="700"/>
    </location>
</feature>
<feature type="compositionally biased region" description="Basic and acidic residues" evidence="2">
    <location>
        <begin position="101"/>
        <end position="113"/>
    </location>
</feature>
<dbReference type="Pfam" id="PF00397">
    <property type="entry name" value="WW"/>
    <property type="match status" value="1"/>
</dbReference>
<keyword evidence="5" id="KW-1185">Reference proteome</keyword>
<dbReference type="Gene3D" id="3.30.1470.10">
    <property type="entry name" value="Photosystem I PsaD, reaction center subunit II"/>
    <property type="match status" value="1"/>
</dbReference>
<dbReference type="Proteomes" id="UP000315496">
    <property type="component" value="Chromosome 4"/>
</dbReference>
<feature type="domain" description="WW" evidence="3">
    <location>
        <begin position="45"/>
        <end position="78"/>
    </location>
</feature>
<evidence type="ECO:0000256" key="1">
    <source>
        <dbReference type="SAM" id="Coils"/>
    </source>
</evidence>
<protein>
    <submittedName>
        <fullName evidence="4">WW domain-containing protein</fullName>
    </submittedName>
</protein>
<dbReference type="PANTHER" id="PTHR21715">
    <property type="entry name" value="RH04127P"/>
    <property type="match status" value="1"/>
</dbReference>
<dbReference type="SMART" id="SM00456">
    <property type="entry name" value="WW"/>
    <property type="match status" value="1"/>
</dbReference>
<organism evidence="4 5">
    <name type="scientific">Giardia muris</name>
    <dbReference type="NCBI Taxonomy" id="5742"/>
    <lineage>
        <taxon>Eukaryota</taxon>
        <taxon>Metamonada</taxon>
        <taxon>Diplomonadida</taxon>
        <taxon>Hexamitidae</taxon>
        <taxon>Giardiinae</taxon>
        <taxon>Giardia</taxon>
    </lineage>
</organism>
<dbReference type="InterPro" id="IPR001202">
    <property type="entry name" value="WW_dom"/>
</dbReference>
<evidence type="ECO:0000313" key="5">
    <source>
        <dbReference type="Proteomes" id="UP000315496"/>
    </source>
</evidence>
<dbReference type="InterPro" id="IPR053233">
    <property type="entry name" value="ABRA-related"/>
</dbReference>
<dbReference type="VEuPathDB" id="GiardiaDB:GMRT_11704"/>
<dbReference type="PANTHER" id="PTHR21715:SF0">
    <property type="entry name" value="RH04127P"/>
    <property type="match status" value="1"/>
</dbReference>
<comment type="caution">
    <text evidence="4">The sequence shown here is derived from an EMBL/GenBank/DDBJ whole genome shotgun (WGS) entry which is preliminary data.</text>
</comment>
<dbReference type="InterPro" id="IPR036020">
    <property type="entry name" value="WW_dom_sf"/>
</dbReference>